<organism evidence="1 2">
    <name type="scientific">Senna tora</name>
    <dbReference type="NCBI Taxonomy" id="362788"/>
    <lineage>
        <taxon>Eukaryota</taxon>
        <taxon>Viridiplantae</taxon>
        <taxon>Streptophyta</taxon>
        <taxon>Embryophyta</taxon>
        <taxon>Tracheophyta</taxon>
        <taxon>Spermatophyta</taxon>
        <taxon>Magnoliopsida</taxon>
        <taxon>eudicotyledons</taxon>
        <taxon>Gunneridae</taxon>
        <taxon>Pentapetalae</taxon>
        <taxon>rosids</taxon>
        <taxon>fabids</taxon>
        <taxon>Fabales</taxon>
        <taxon>Fabaceae</taxon>
        <taxon>Caesalpinioideae</taxon>
        <taxon>Cassia clade</taxon>
        <taxon>Senna</taxon>
    </lineage>
</organism>
<proteinExistence type="predicted"/>
<keyword evidence="2" id="KW-1185">Reference proteome</keyword>
<dbReference type="AlphaFoldDB" id="A0A834SIK9"/>
<gene>
    <name evidence="1" type="ORF">G2W53_043944</name>
</gene>
<name>A0A834SIK9_9FABA</name>
<evidence type="ECO:0000313" key="2">
    <source>
        <dbReference type="Proteomes" id="UP000634136"/>
    </source>
</evidence>
<dbReference type="Proteomes" id="UP000634136">
    <property type="component" value="Unassembled WGS sequence"/>
</dbReference>
<sequence>MEEERIIMGVALNVTSDQGIIVQKDLLGL</sequence>
<evidence type="ECO:0000313" key="1">
    <source>
        <dbReference type="EMBL" id="KAF7804833.1"/>
    </source>
</evidence>
<comment type="caution">
    <text evidence="1">The sequence shown here is derived from an EMBL/GenBank/DDBJ whole genome shotgun (WGS) entry which is preliminary data.</text>
</comment>
<accession>A0A834SIK9</accession>
<dbReference type="EMBL" id="JAAIUW010000013">
    <property type="protein sequence ID" value="KAF7804833.1"/>
    <property type="molecule type" value="Genomic_DNA"/>
</dbReference>
<reference evidence="1" key="1">
    <citation type="submission" date="2020-09" db="EMBL/GenBank/DDBJ databases">
        <title>Genome-Enabled Discovery of Anthraquinone Biosynthesis in Senna tora.</title>
        <authorList>
            <person name="Kang S.-H."/>
            <person name="Pandey R.P."/>
            <person name="Lee C.-M."/>
            <person name="Sim J.-S."/>
            <person name="Jeong J.-T."/>
            <person name="Choi B.-S."/>
            <person name="Jung M."/>
            <person name="Ginzburg D."/>
            <person name="Zhao K."/>
            <person name="Won S.Y."/>
            <person name="Oh T.-J."/>
            <person name="Yu Y."/>
            <person name="Kim N.-H."/>
            <person name="Lee O.R."/>
            <person name="Lee T.-H."/>
            <person name="Bashyal P."/>
            <person name="Kim T.-S."/>
            <person name="Lee W.-H."/>
            <person name="Kawkins C."/>
            <person name="Kim C.-K."/>
            <person name="Kim J.S."/>
            <person name="Ahn B.O."/>
            <person name="Rhee S.Y."/>
            <person name="Sohng J.K."/>
        </authorList>
    </citation>
    <scope>NUCLEOTIDE SEQUENCE</scope>
    <source>
        <tissue evidence="1">Leaf</tissue>
    </source>
</reference>
<protein>
    <submittedName>
        <fullName evidence="1">Uncharacterized protein</fullName>
    </submittedName>
</protein>